<sequence length="525" mass="57930">MRHCIFVHCHFALAACLFGVLPPVHAESAPRPNILLAIADDWSYGHASAYGCPWVQTPNFDRIAREGLLFHNAYTPNAKCAPSRAIILTGRYSWQLEEAGNHMCYFPAKFGGYVERLAADGYFAGFTGKGWGPGIANDADGNRRAITGKAYSKKKAKPPTSKISNNDYAGNFEAFLSDAPEGKPWVFWYGTTEPHRAYEYGSGVRLGKKLTDIDNVPGYWPDNETVRNDMLDYAVEVEHYDHHLGRILDALQAAGQLDNTLIVATSDHGMPFPRAKGQAYDESNHIPLAIRWPAGIKTPGRAVEDFVDFAGLAPTFLKAAGVTSLGPIMQPTSGRDLFDVFEASGPVAGRDHVLVGKERHDIGRPNRGGYPIRGIRKGDLLYLHNYATDRWPGGNPETGYLNCDGGATKTEVLQLRRSGTATTFWNLCFGKRPAEELYDVAADPDCINNLATSPKFADRLAELRQQMESELKAQGDPRMFGNGDIFDAYEYTSPSTAGFYERYMSGEKLPAGWVNPDDFEKQPLD</sequence>
<dbReference type="InterPro" id="IPR052701">
    <property type="entry name" value="GAG_Ulvan_Degrading_Sulfatases"/>
</dbReference>
<name>A0ABX5XZD0_9BACT</name>
<proteinExistence type="predicted"/>
<keyword evidence="3" id="KW-0378">Hydrolase</keyword>
<keyword evidence="4" id="KW-1185">Reference proteome</keyword>
<evidence type="ECO:0000313" key="3">
    <source>
        <dbReference type="EMBL" id="QDV86867.1"/>
    </source>
</evidence>
<dbReference type="PANTHER" id="PTHR43751:SF1">
    <property type="entry name" value="SULFATASE ATSG-RELATED"/>
    <property type="match status" value="1"/>
</dbReference>
<dbReference type="InterPro" id="IPR000917">
    <property type="entry name" value="Sulfatase_N"/>
</dbReference>
<dbReference type="Gene3D" id="3.40.720.10">
    <property type="entry name" value="Alkaline Phosphatase, subunit A"/>
    <property type="match status" value="1"/>
</dbReference>
<feature type="chain" id="PRO_5047073453" evidence="1">
    <location>
        <begin position="27"/>
        <end position="525"/>
    </location>
</feature>
<dbReference type="Proteomes" id="UP000318081">
    <property type="component" value="Chromosome"/>
</dbReference>
<reference evidence="3 4" key="1">
    <citation type="submission" date="2019-02" db="EMBL/GenBank/DDBJ databases">
        <title>Deep-cultivation of Planctomycetes and their phenomic and genomic characterization uncovers novel biology.</title>
        <authorList>
            <person name="Wiegand S."/>
            <person name="Jogler M."/>
            <person name="Boedeker C."/>
            <person name="Pinto D."/>
            <person name="Vollmers J."/>
            <person name="Rivas-Marin E."/>
            <person name="Kohn T."/>
            <person name="Peeters S.H."/>
            <person name="Heuer A."/>
            <person name="Rast P."/>
            <person name="Oberbeckmann S."/>
            <person name="Bunk B."/>
            <person name="Jeske O."/>
            <person name="Meyerdierks A."/>
            <person name="Storesund J.E."/>
            <person name="Kallscheuer N."/>
            <person name="Luecker S."/>
            <person name="Lage O.M."/>
            <person name="Pohl T."/>
            <person name="Merkel B.J."/>
            <person name="Hornburger P."/>
            <person name="Mueller R.-W."/>
            <person name="Bruemmer F."/>
            <person name="Labrenz M."/>
            <person name="Spormann A.M."/>
            <person name="Op den Camp H."/>
            <person name="Overmann J."/>
            <person name="Amann R."/>
            <person name="Jetten M.S.M."/>
            <person name="Mascher T."/>
            <person name="Medema M.H."/>
            <person name="Devos D.P."/>
            <person name="Kaster A.-K."/>
            <person name="Ovreas L."/>
            <person name="Rohde M."/>
            <person name="Galperin M.Y."/>
            <person name="Jogler C."/>
        </authorList>
    </citation>
    <scope>NUCLEOTIDE SEQUENCE [LARGE SCALE GENOMIC DNA]</scope>
    <source>
        <strain evidence="3 4">TBK1r</strain>
    </source>
</reference>
<dbReference type="EC" id="3.1.6.1" evidence="3"/>
<dbReference type="PANTHER" id="PTHR43751">
    <property type="entry name" value="SULFATASE"/>
    <property type="match status" value="1"/>
</dbReference>
<dbReference type="GO" id="GO:0004065">
    <property type="term" value="F:arylsulfatase activity"/>
    <property type="evidence" value="ECO:0007669"/>
    <property type="project" value="UniProtKB-EC"/>
</dbReference>
<dbReference type="PROSITE" id="PS51257">
    <property type="entry name" value="PROKAR_LIPOPROTEIN"/>
    <property type="match status" value="1"/>
</dbReference>
<evidence type="ECO:0000259" key="2">
    <source>
        <dbReference type="Pfam" id="PF00884"/>
    </source>
</evidence>
<feature type="signal peptide" evidence="1">
    <location>
        <begin position="1"/>
        <end position="26"/>
    </location>
</feature>
<organism evidence="3 4">
    <name type="scientific">Stieleria magnilauensis</name>
    <dbReference type="NCBI Taxonomy" id="2527963"/>
    <lineage>
        <taxon>Bacteria</taxon>
        <taxon>Pseudomonadati</taxon>
        <taxon>Planctomycetota</taxon>
        <taxon>Planctomycetia</taxon>
        <taxon>Pirellulales</taxon>
        <taxon>Pirellulaceae</taxon>
        <taxon>Stieleria</taxon>
    </lineage>
</organism>
<accession>A0ABX5XZD0</accession>
<feature type="domain" description="Sulfatase N-terminal" evidence="2">
    <location>
        <begin position="32"/>
        <end position="322"/>
    </location>
</feature>
<dbReference type="InterPro" id="IPR017850">
    <property type="entry name" value="Alkaline_phosphatase_core_sf"/>
</dbReference>
<dbReference type="RefSeq" id="WP_145218307.1">
    <property type="nucleotide sequence ID" value="NZ_CP036432.1"/>
</dbReference>
<dbReference type="Pfam" id="PF00884">
    <property type="entry name" value="Sulfatase"/>
    <property type="match status" value="1"/>
</dbReference>
<dbReference type="SUPFAM" id="SSF53649">
    <property type="entry name" value="Alkaline phosphatase-like"/>
    <property type="match status" value="1"/>
</dbReference>
<dbReference type="EMBL" id="CP036432">
    <property type="protein sequence ID" value="QDV86867.1"/>
    <property type="molecule type" value="Genomic_DNA"/>
</dbReference>
<evidence type="ECO:0000256" key="1">
    <source>
        <dbReference type="SAM" id="SignalP"/>
    </source>
</evidence>
<evidence type="ECO:0000313" key="4">
    <source>
        <dbReference type="Proteomes" id="UP000318081"/>
    </source>
</evidence>
<protein>
    <submittedName>
        <fullName evidence="3">Arylsulfatase</fullName>
        <ecNumber evidence="3">3.1.6.1</ecNumber>
    </submittedName>
</protein>
<dbReference type="CDD" id="cd16027">
    <property type="entry name" value="SGSH"/>
    <property type="match status" value="1"/>
</dbReference>
<gene>
    <name evidence="3" type="primary">atsA_69</name>
    <name evidence="3" type="ORF">TBK1r_58920</name>
</gene>
<keyword evidence="1" id="KW-0732">Signal</keyword>